<evidence type="ECO:0000256" key="4">
    <source>
        <dbReference type="ARBA" id="ARBA00023141"/>
    </source>
</evidence>
<evidence type="ECO:0000256" key="1">
    <source>
        <dbReference type="ARBA" id="ARBA00004871"/>
    </source>
</evidence>
<comment type="pathway">
    <text evidence="1">Metabolic intermediate biosynthesis; chorismate biosynthesis; chorismate from D-erythrose 4-phosphate and phosphoenolpyruvate: step 4/7.</text>
</comment>
<dbReference type="AlphaFoldDB" id="A0AAF0C651"/>
<dbReference type="InterPro" id="IPR036291">
    <property type="entry name" value="NAD(P)-bd_dom_sf"/>
</dbReference>
<dbReference type="Gene3D" id="3.40.50.10860">
    <property type="entry name" value="Leucine Dehydrogenase, chain A, domain 1"/>
    <property type="match status" value="1"/>
</dbReference>
<reference evidence="6 7" key="1">
    <citation type="journal article" date="2015" name="Genome Announc.">
        <title>Draft Genome Sequences of Marine Isolates of Thalassomonas viridans and Thalassomonas actiniarum.</title>
        <authorList>
            <person name="Olonade I."/>
            <person name="van Zyl L.J."/>
            <person name="Trindade M."/>
        </authorList>
    </citation>
    <scope>NUCLEOTIDE SEQUENCE [LARGE SCALE GENOMIC DNA]</scope>
    <source>
        <strain evidence="6 7">A5K-106</strain>
    </source>
</reference>
<name>A0AAF0C651_9GAMM</name>
<dbReference type="Proteomes" id="UP000032568">
    <property type="component" value="Chromosome"/>
</dbReference>
<keyword evidence="3" id="KW-0560">Oxidoreductase</keyword>
<sequence length="538" mass="60248">MSTRTIIAETSVSYFLADEKSRQLALSHCDIVHFTDGLASEEDIRRLSDLVKGTHGQAEVKLSMSIRAREDLTCAHDQLSLFALQSHIIKVMDRVDFFELDAEFDLVTPLLNLIPAEKRIITRRISTLAEHPDTGIPARQTQGYRTLARQYRSDSDFDAFLYRLICPEGLTALEFLHYNDNDKVTAYDEAEQEGWSRICAFYKGARVIFANLQQSSLLSLKAMDKNYCLSALPEDINGVYGIIGDAIKQSLSPLTHNAGLRALEYPAIYLHFNISNQQTLDNYISRLAAINLPLRGLTVTAPLKGSISQNYPASRGLVKRTCSANVLKVDNDQIQVDTTDDVGLTLLLEQHNVDIPGKRVAVLGCGCSGRIAAQTLYEQGAEVTLFNRGVQRAALAHKLLHLPCLSLTDLQLDAFDVLVNTIPFEQDSDMTFNLDCLHKEMIYIDFVYNQFPNGLLHRASDKGLKVIDGLMMLRSQLLSQFYRLTGQLLPPEACQVLDLVIADKKSRGITTQERDVSFNKSRDNHQLTGSPKTYREIC</sequence>
<dbReference type="KEGG" id="tact:SG35_013945"/>
<proteinExistence type="predicted"/>
<dbReference type="SUPFAM" id="SSF53223">
    <property type="entry name" value="Aminoacid dehydrogenase-like, N-terminal domain"/>
    <property type="match status" value="1"/>
</dbReference>
<dbReference type="RefSeq" id="WP_044832801.1">
    <property type="nucleotide sequence ID" value="NZ_CP059735.1"/>
</dbReference>
<dbReference type="SUPFAM" id="SSF51735">
    <property type="entry name" value="NAD(P)-binding Rossmann-fold domains"/>
    <property type="match status" value="1"/>
</dbReference>
<evidence type="ECO:0000313" key="7">
    <source>
        <dbReference type="Proteomes" id="UP000032568"/>
    </source>
</evidence>
<feature type="domain" description="Shikimate dehydrogenase substrate binding N-terminal" evidence="5">
    <location>
        <begin position="242"/>
        <end position="310"/>
    </location>
</feature>
<dbReference type="GO" id="GO:0004764">
    <property type="term" value="F:shikimate 3-dehydrogenase (NADP+) activity"/>
    <property type="evidence" value="ECO:0007669"/>
    <property type="project" value="InterPro"/>
</dbReference>
<dbReference type="InterPro" id="IPR013708">
    <property type="entry name" value="Shikimate_DH-bd_N"/>
</dbReference>
<evidence type="ECO:0000256" key="2">
    <source>
        <dbReference type="ARBA" id="ARBA00022857"/>
    </source>
</evidence>
<dbReference type="PANTHER" id="PTHR21089:SF1">
    <property type="entry name" value="BIFUNCTIONAL 3-DEHYDROQUINATE DEHYDRATASE_SHIKIMATE DEHYDROGENASE, CHLOROPLASTIC"/>
    <property type="match status" value="1"/>
</dbReference>
<dbReference type="InterPro" id="IPR022893">
    <property type="entry name" value="Shikimate_DH_fam"/>
</dbReference>
<evidence type="ECO:0000259" key="5">
    <source>
        <dbReference type="Pfam" id="PF08501"/>
    </source>
</evidence>
<dbReference type="InterPro" id="IPR046346">
    <property type="entry name" value="Aminoacid_DH-like_N_sf"/>
</dbReference>
<gene>
    <name evidence="6" type="ORF">SG35_013945</name>
</gene>
<evidence type="ECO:0000313" key="6">
    <source>
        <dbReference type="EMBL" id="WDE01620.1"/>
    </source>
</evidence>
<organism evidence="6 7">
    <name type="scientific">Thalassomonas actiniarum</name>
    <dbReference type="NCBI Taxonomy" id="485447"/>
    <lineage>
        <taxon>Bacteria</taxon>
        <taxon>Pseudomonadati</taxon>
        <taxon>Pseudomonadota</taxon>
        <taxon>Gammaproteobacteria</taxon>
        <taxon>Alteromonadales</taxon>
        <taxon>Colwelliaceae</taxon>
        <taxon>Thalassomonas</taxon>
    </lineage>
</organism>
<dbReference type="PANTHER" id="PTHR21089">
    <property type="entry name" value="SHIKIMATE DEHYDROGENASE"/>
    <property type="match status" value="1"/>
</dbReference>
<keyword evidence="4" id="KW-0028">Amino-acid biosynthesis</keyword>
<evidence type="ECO:0000256" key="3">
    <source>
        <dbReference type="ARBA" id="ARBA00023002"/>
    </source>
</evidence>
<keyword evidence="7" id="KW-1185">Reference proteome</keyword>
<dbReference type="Pfam" id="PF08501">
    <property type="entry name" value="Shikimate_dh_N"/>
    <property type="match status" value="1"/>
</dbReference>
<reference evidence="6 7" key="2">
    <citation type="journal article" date="2022" name="Mar. Drugs">
        <title>Bioassay-Guided Fractionation Leads to the Detection of Cholic Acid Generated by the Rare Thalassomonas sp.</title>
        <authorList>
            <person name="Pheiffer F."/>
            <person name="Schneider Y.K."/>
            <person name="Hansen E.H."/>
            <person name="Andersen J.H."/>
            <person name="Isaksson J."/>
            <person name="Busche T."/>
            <person name="R C."/>
            <person name="Kalinowski J."/>
            <person name="Zyl L.V."/>
            <person name="Trindade M."/>
        </authorList>
    </citation>
    <scope>NUCLEOTIDE SEQUENCE [LARGE SCALE GENOMIC DNA]</scope>
    <source>
        <strain evidence="6 7">A5K-106</strain>
    </source>
</reference>
<dbReference type="GO" id="GO:0009073">
    <property type="term" value="P:aromatic amino acid family biosynthetic process"/>
    <property type="evidence" value="ECO:0007669"/>
    <property type="project" value="UniProtKB-KW"/>
</dbReference>
<dbReference type="Gene3D" id="3.40.50.720">
    <property type="entry name" value="NAD(P)-binding Rossmann-like Domain"/>
    <property type="match status" value="1"/>
</dbReference>
<accession>A0AAF0C651</accession>
<dbReference type="GO" id="GO:0009423">
    <property type="term" value="P:chorismate biosynthetic process"/>
    <property type="evidence" value="ECO:0007669"/>
    <property type="project" value="TreeGrafter"/>
</dbReference>
<keyword evidence="2" id="KW-0521">NADP</keyword>
<dbReference type="CDD" id="cd01065">
    <property type="entry name" value="NAD_bind_Shikimate_DH"/>
    <property type="match status" value="1"/>
</dbReference>
<keyword evidence="4" id="KW-0057">Aromatic amino acid biosynthesis</keyword>
<protein>
    <recommendedName>
        <fullName evidence="5">Shikimate dehydrogenase substrate binding N-terminal domain-containing protein</fullName>
    </recommendedName>
</protein>
<dbReference type="GO" id="GO:0019632">
    <property type="term" value="P:shikimate metabolic process"/>
    <property type="evidence" value="ECO:0007669"/>
    <property type="project" value="TreeGrafter"/>
</dbReference>
<dbReference type="EMBL" id="CP059735">
    <property type="protein sequence ID" value="WDE01620.1"/>
    <property type="molecule type" value="Genomic_DNA"/>
</dbReference>